<dbReference type="PANTHER" id="PTHR47505:SF1">
    <property type="entry name" value="DNA UTILIZATION PROTEIN YHGH"/>
    <property type="match status" value="1"/>
</dbReference>
<dbReference type="InterPro" id="IPR044005">
    <property type="entry name" value="DZR_2"/>
</dbReference>
<gene>
    <name evidence="4" type="ORF">GKZ57_09750</name>
</gene>
<dbReference type="RefSeq" id="WP_118510553.1">
    <property type="nucleotide sequence ID" value="NZ_WMBC01000007.1"/>
</dbReference>
<evidence type="ECO:0000313" key="4">
    <source>
        <dbReference type="EMBL" id="MTD61542.1"/>
    </source>
</evidence>
<dbReference type="InterPro" id="IPR000836">
    <property type="entry name" value="PRTase_dom"/>
</dbReference>
<dbReference type="AlphaFoldDB" id="A0A844GK58"/>
<proteinExistence type="inferred from homology"/>
<organism evidence="4 5">
    <name type="scientific">Blautia luti DSM 14534 = JCM 17040</name>
    <dbReference type="NCBI Taxonomy" id="649762"/>
    <lineage>
        <taxon>Bacteria</taxon>
        <taxon>Bacillati</taxon>
        <taxon>Bacillota</taxon>
        <taxon>Clostridia</taxon>
        <taxon>Lachnospirales</taxon>
        <taxon>Lachnospiraceae</taxon>
        <taxon>Blautia</taxon>
    </lineage>
</organism>
<name>A0A844GK58_9FIRM</name>
<feature type="domain" description="Double zinc ribbon" evidence="3">
    <location>
        <begin position="8"/>
        <end position="63"/>
    </location>
</feature>
<dbReference type="InterPro" id="IPR051910">
    <property type="entry name" value="ComF/GntX_DNA_util-trans"/>
</dbReference>
<evidence type="ECO:0000256" key="1">
    <source>
        <dbReference type="ARBA" id="ARBA00008007"/>
    </source>
</evidence>
<protein>
    <submittedName>
        <fullName evidence="4">ComF family protein</fullName>
    </submittedName>
</protein>
<evidence type="ECO:0000259" key="3">
    <source>
        <dbReference type="Pfam" id="PF18912"/>
    </source>
</evidence>
<feature type="domain" description="Phosphoribosyltransferase" evidence="2">
    <location>
        <begin position="144"/>
        <end position="232"/>
    </location>
</feature>
<comment type="caution">
    <text evidence="4">The sequence shown here is derived from an EMBL/GenBank/DDBJ whole genome shotgun (WGS) entry which is preliminary data.</text>
</comment>
<dbReference type="CDD" id="cd06223">
    <property type="entry name" value="PRTases_typeI"/>
    <property type="match status" value="1"/>
</dbReference>
<accession>A0A844GK58</accession>
<dbReference type="SUPFAM" id="SSF53271">
    <property type="entry name" value="PRTase-like"/>
    <property type="match status" value="1"/>
</dbReference>
<evidence type="ECO:0000313" key="5">
    <source>
        <dbReference type="Proteomes" id="UP000437824"/>
    </source>
</evidence>
<dbReference type="Pfam" id="PF18912">
    <property type="entry name" value="DZR_2"/>
    <property type="match status" value="1"/>
</dbReference>
<dbReference type="PANTHER" id="PTHR47505">
    <property type="entry name" value="DNA UTILIZATION PROTEIN YHGH"/>
    <property type="match status" value="1"/>
</dbReference>
<evidence type="ECO:0000259" key="2">
    <source>
        <dbReference type="Pfam" id="PF00156"/>
    </source>
</evidence>
<dbReference type="Gene3D" id="3.40.50.2020">
    <property type="match status" value="1"/>
</dbReference>
<dbReference type="Pfam" id="PF00156">
    <property type="entry name" value="Pribosyltran"/>
    <property type="match status" value="1"/>
</dbReference>
<reference evidence="4 5" key="1">
    <citation type="submission" date="2019-11" db="EMBL/GenBank/DDBJ databases">
        <title>Draft genome sequence of Blautia luti DSM 14534T, isolated from human stool.</title>
        <authorList>
            <person name="Ortiz R."/>
            <person name="Melis-Arcos F."/>
            <person name="Covarrubias P."/>
            <person name="Cardenas J.P."/>
            <person name="Perez-Donoso J."/>
            <person name="Almonacid D."/>
        </authorList>
    </citation>
    <scope>NUCLEOTIDE SEQUENCE [LARGE SCALE GENOMIC DNA]</scope>
    <source>
        <strain evidence="4 5">DSM 14534</strain>
    </source>
</reference>
<dbReference type="Proteomes" id="UP000437824">
    <property type="component" value="Unassembled WGS sequence"/>
</dbReference>
<comment type="similarity">
    <text evidence="1">Belongs to the ComF/GntX family.</text>
</comment>
<dbReference type="EMBL" id="WMBC01000007">
    <property type="protein sequence ID" value="MTD61542.1"/>
    <property type="molecule type" value="Genomic_DNA"/>
</dbReference>
<sequence length="234" mass="27428">MKKLIENILNVFYPRCCPVCQKVLKDQNRMICPECEENLHPVGHPRCFLCGKPVNAGEYCRDCEKHHHLFDQGIGIFVYDERMRRSVTRYKYYGCREYGDFYAAAMYRFGRKEILRWDPQLIVPVPIHRTKLRMRGFNQSEYLAERLGRYTGIPVDPDLVQKVRRTPSQKKLTAVQRRKNLESAFRVTRKISEKRILLVDDVYTTGSTMDAMAACLKKKGGEKIYFLTLCTGRT</sequence>
<dbReference type="InterPro" id="IPR029057">
    <property type="entry name" value="PRTase-like"/>
</dbReference>